<evidence type="ECO:0000313" key="2">
    <source>
        <dbReference type="Proteomes" id="UP001144612"/>
    </source>
</evidence>
<dbReference type="RefSeq" id="WP_268060714.1">
    <property type="nucleotide sequence ID" value="NZ_JAPQFJ010000005.1"/>
</dbReference>
<dbReference type="EMBL" id="JAPQFJ010000005">
    <property type="protein sequence ID" value="MCY6958300.1"/>
    <property type="molecule type" value="Genomic_DNA"/>
</dbReference>
<organism evidence="1 2">
    <name type="scientific">Clostridium brassicae</name>
    <dbReference type="NCBI Taxonomy" id="2999072"/>
    <lineage>
        <taxon>Bacteria</taxon>
        <taxon>Bacillati</taxon>
        <taxon>Bacillota</taxon>
        <taxon>Clostridia</taxon>
        <taxon>Eubacteriales</taxon>
        <taxon>Clostridiaceae</taxon>
        <taxon>Clostridium</taxon>
    </lineage>
</organism>
<name>A0ABT4D7M1_9CLOT</name>
<evidence type="ECO:0000313" key="1">
    <source>
        <dbReference type="EMBL" id="MCY6958300.1"/>
    </source>
</evidence>
<protein>
    <submittedName>
        <fullName evidence="1">Uncharacterized protein</fullName>
    </submittedName>
</protein>
<reference evidence="1" key="1">
    <citation type="submission" date="2022-12" db="EMBL/GenBank/DDBJ databases">
        <title>Clostridium sp. nov., isolated from industrial wastewater.</title>
        <authorList>
            <person name="Jiayan W."/>
        </authorList>
    </citation>
    <scope>NUCLEOTIDE SEQUENCE</scope>
    <source>
        <strain evidence="1">ZC22-4</strain>
    </source>
</reference>
<keyword evidence="2" id="KW-1185">Reference proteome</keyword>
<comment type="caution">
    <text evidence="1">The sequence shown here is derived from an EMBL/GenBank/DDBJ whole genome shotgun (WGS) entry which is preliminary data.</text>
</comment>
<gene>
    <name evidence="1" type="ORF">OW729_06750</name>
</gene>
<dbReference type="Proteomes" id="UP001144612">
    <property type="component" value="Unassembled WGS sequence"/>
</dbReference>
<accession>A0ABT4D7M1</accession>
<proteinExistence type="predicted"/>
<sequence>MKELEKQDKLNEISKLKKISKEELNKIDIIMINNNELANIKFWCERNIELIKGNINKMNIVFKEIIIKITNLDKDISSLGYYKFNNNNEVTEISANVYFKETIIPCISYFNLNIDFQKVLNIIYGKDFIDGNYIETFTNQWYYEEICKDSDKYNEYCIENLKDGLRECFSILIYSQLNQESIITQTRTHTKKIQSKKDKRKGKKPKVKLIKQNIIRLNTDHIPTPTEEEMKHYERHTFGWTVRGHWRTYQSGKKVWIKPQVRGDKDKVEGKIYEI</sequence>